<keyword evidence="6" id="KW-1185">Reference proteome</keyword>
<dbReference type="PROSITE" id="PS50089">
    <property type="entry name" value="ZF_RING_2"/>
    <property type="match status" value="1"/>
</dbReference>
<evidence type="ECO:0000256" key="1">
    <source>
        <dbReference type="ARBA" id="ARBA00022771"/>
    </source>
</evidence>
<dbReference type="Gene3D" id="3.30.40.10">
    <property type="entry name" value="Zinc/RING finger domain, C3HC4 (zinc finger)"/>
    <property type="match status" value="1"/>
</dbReference>
<feature type="domain" description="RING-type" evidence="5">
    <location>
        <begin position="19"/>
        <end position="61"/>
    </location>
</feature>
<evidence type="ECO:0000259" key="5">
    <source>
        <dbReference type="PROSITE" id="PS50089"/>
    </source>
</evidence>
<dbReference type="SUPFAM" id="SSF57850">
    <property type="entry name" value="RING/U-box"/>
    <property type="match status" value="1"/>
</dbReference>
<reference evidence="7" key="1">
    <citation type="submission" date="2016-11" db="UniProtKB">
        <authorList>
            <consortium name="WormBaseParasite"/>
        </authorList>
    </citation>
    <scope>IDENTIFICATION</scope>
</reference>
<evidence type="ECO:0000256" key="4">
    <source>
        <dbReference type="SAM" id="MobiDB-lite"/>
    </source>
</evidence>
<evidence type="ECO:0000256" key="3">
    <source>
        <dbReference type="PROSITE-ProRule" id="PRU00175"/>
    </source>
</evidence>
<dbReference type="InterPro" id="IPR013083">
    <property type="entry name" value="Znf_RING/FYVE/PHD"/>
</dbReference>
<keyword evidence="1 3" id="KW-0479">Metal-binding</keyword>
<evidence type="ECO:0000313" key="6">
    <source>
        <dbReference type="Proteomes" id="UP000095280"/>
    </source>
</evidence>
<keyword evidence="2" id="KW-0862">Zinc</keyword>
<dbReference type="AlphaFoldDB" id="A0A1I8GQ11"/>
<feature type="region of interest" description="Disordered" evidence="4">
    <location>
        <begin position="207"/>
        <end position="253"/>
    </location>
</feature>
<feature type="compositionally biased region" description="Low complexity" evidence="4">
    <location>
        <begin position="310"/>
        <end position="328"/>
    </location>
</feature>
<evidence type="ECO:0000256" key="2">
    <source>
        <dbReference type="ARBA" id="ARBA00022833"/>
    </source>
</evidence>
<accession>A0A1I8GQ11</accession>
<protein>
    <submittedName>
        <fullName evidence="7">RING-type domain-containing protein</fullName>
    </submittedName>
</protein>
<feature type="compositionally biased region" description="Basic and acidic residues" evidence="4">
    <location>
        <begin position="244"/>
        <end position="253"/>
    </location>
</feature>
<name>A0A1I8GQ11_9PLAT</name>
<proteinExistence type="predicted"/>
<dbReference type="Proteomes" id="UP000095280">
    <property type="component" value="Unplaced"/>
</dbReference>
<dbReference type="WBParaSite" id="maker-uti_cns_0002711-snap-gene-0.2-mRNA-1">
    <property type="protein sequence ID" value="maker-uti_cns_0002711-snap-gene-0.2-mRNA-1"/>
    <property type="gene ID" value="maker-uti_cns_0002711-snap-gene-0.2"/>
</dbReference>
<feature type="region of interest" description="Disordered" evidence="4">
    <location>
        <begin position="299"/>
        <end position="343"/>
    </location>
</feature>
<dbReference type="GO" id="GO:0008270">
    <property type="term" value="F:zinc ion binding"/>
    <property type="evidence" value="ECO:0007669"/>
    <property type="project" value="UniProtKB-KW"/>
</dbReference>
<keyword evidence="1 3" id="KW-0863">Zinc-finger</keyword>
<sequence>MSLLKVLDVSSVDIKDLRCPVCKTIFTDPCFVCPNHHTVCRECHRGILETTPYAAKCPECREKLITPKQDAAMAKLIKVFCSKALLGATCEGEGEGETQCSYSVLVNCGHCDKNLCDVHFSDHRLKFQTECLNLLSTVEKDAKECEQVSAKLQPWKAQKKILSNLSEAKAISDRLKAATAEAPKLESKAFGSPPTNYVADGSGQRAPAIKTAPVGRPPARVRLPGLPRSGEKNTVPDFLSQHGARNDSSEEDPAKLQVNAVLRSGALQIVSPSELAEASLQDPVISQAIEMTLEGWPTRTAGRSSCPMISKTSSSAAAPSTASRGTTTRKATLHSSASTITESRRQTHLQDGYGFKDALRALLWSYRGINSTMERLISSSHLIPQEGATCRWKDEAGQCTIPVFVKCRHCDRRLCSRHFSIHWMQFEADCTNLVDRVQQQTAEADRVNASLQPWNSLIVGLIEFLDMEKKRLQDLLNSATPKADWAALAVRKRAEAAALQAALASDDQRAARAKFDQLRGLVEASKATFGLENVGPPPTDEQRREIDKAKRLQDLLNSATPKADWAASAVRKRAEAAALQAALASDDQRAARAKFDQLRGLAEASKATFGLENVGPPPTDEQRREIDKAKSAIDTIVGTMVGTCGGIDDLIGVCNDEFDVYAVCDGALDAEEVRAYVGEVGDRQVLYETLLSEPVRQVDTGGVRPDIEHKPHNHGGALVQLHDEMLEGQTGDQALHVVQHARAEDVRQGSCAGRGQLDNRVRWQCRPSQHVPYLVTTAALHAHHDVLEAVEYTGRHEHSVGTVGGA</sequence>
<dbReference type="InterPro" id="IPR001841">
    <property type="entry name" value="Znf_RING"/>
</dbReference>
<organism evidence="6 7">
    <name type="scientific">Macrostomum lignano</name>
    <dbReference type="NCBI Taxonomy" id="282301"/>
    <lineage>
        <taxon>Eukaryota</taxon>
        <taxon>Metazoa</taxon>
        <taxon>Spiralia</taxon>
        <taxon>Lophotrochozoa</taxon>
        <taxon>Platyhelminthes</taxon>
        <taxon>Rhabditophora</taxon>
        <taxon>Macrostomorpha</taxon>
        <taxon>Macrostomida</taxon>
        <taxon>Macrostomidae</taxon>
        <taxon>Macrostomum</taxon>
    </lineage>
</organism>
<feature type="compositionally biased region" description="Polar residues" evidence="4">
    <location>
        <begin position="329"/>
        <end position="341"/>
    </location>
</feature>
<evidence type="ECO:0000313" key="7">
    <source>
        <dbReference type="WBParaSite" id="maker-uti_cns_0002711-snap-gene-0.2-mRNA-1"/>
    </source>
</evidence>